<keyword evidence="2" id="KW-0812">Transmembrane</keyword>
<dbReference type="EMBL" id="VTET01000019">
    <property type="protein sequence ID" value="TYS63554.1"/>
    <property type="molecule type" value="Genomic_DNA"/>
</dbReference>
<keyword evidence="2" id="KW-0472">Membrane</keyword>
<evidence type="ECO:0000256" key="2">
    <source>
        <dbReference type="SAM" id="Phobius"/>
    </source>
</evidence>
<evidence type="ECO:0000313" key="3">
    <source>
        <dbReference type="EMBL" id="TYS63554.1"/>
    </source>
</evidence>
<evidence type="ECO:0000313" key="4">
    <source>
        <dbReference type="Proteomes" id="UP000324517"/>
    </source>
</evidence>
<gene>
    <name evidence="3" type="ORF">FZC75_21170</name>
</gene>
<feature type="transmembrane region" description="Helical" evidence="2">
    <location>
        <begin position="7"/>
        <end position="30"/>
    </location>
</feature>
<evidence type="ECO:0000256" key="1">
    <source>
        <dbReference type="SAM" id="MobiDB-lite"/>
    </source>
</evidence>
<proteinExistence type="predicted"/>
<organism evidence="3 4">
    <name type="scientific">Sutcliffiella horikoshii</name>
    <dbReference type="NCBI Taxonomy" id="79883"/>
    <lineage>
        <taxon>Bacteria</taxon>
        <taxon>Bacillati</taxon>
        <taxon>Bacillota</taxon>
        <taxon>Bacilli</taxon>
        <taxon>Bacillales</taxon>
        <taxon>Bacillaceae</taxon>
        <taxon>Sutcliffiella</taxon>
    </lineage>
</organism>
<protein>
    <submittedName>
        <fullName evidence="3">Uncharacterized protein</fullName>
    </submittedName>
</protein>
<name>A0A5D4SMM5_9BACI</name>
<dbReference type="RefSeq" id="WP_148980572.1">
    <property type="nucleotide sequence ID" value="NZ_JBNILM010000020.1"/>
</dbReference>
<accession>A0A5D4SMM5</accession>
<feature type="transmembrane region" description="Helical" evidence="2">
    <location>
        <begin position="36"/>
        <end position="60"/>
    </location>
</feature>
<dbReference type="Proteomes" id="UP000324517">
    <property type="component" value="Unassembled WGS sequence"/>
</dbReference>
<dbReference type="AlphaFoldDB" id="A0A5D4SMM5"/>
<keyword evidence="2" id="KW-1133">Transmembrane helix</keyword>
<comment type="caution">
    <text evidence="3">The sequence shown here is derived from an EMBL/GenBank/DDBJ whole genome shotgun (WGS) entry which is preliminary data.</text>
</comment>
<reference evidence="3 4" key="1">
    <citation type="submission" date="2019-08" db="EMBL/GenBank/DDBJ databases">
        <title>Bacillus genomes from the desert of Cuatro Cienegas, Coahuila.</title>
        <authorList>
            <person name="Olmedo-Alvarez G."/>
        </authorList>
    </citation>
    <scope>NUCLEOTIDE SEQUENCE [LARGE SCALE GENOMIC DNA]</scope>
    <source>
        <strain evidence="3 4">CH98b_3T</strain>
    </source>
</reference>
<sequence length="118" mass="13037">MAASFYRVVGILLLIVGILSSIIAMLALVGEGILELGMAFIASVVIFIYFLFGAMSFLALGDALKFLKRTADSNEKILEELRGNRNSKVQETSIYQPEETENVPDAPAQKRSGYYNRK</sequence>
<feature type="region of interest" description="Disordered" evidence="1">
    <location>
        <begin position="87"/>
        <end position="118"/>
    </location>
</feature>